<feature type="compositionally biased region" description="Basic and acidic residues" evidence="1">
    <location>
        <begin position="292"/>
        <end position="307"/>
    </location>
</feature>
<comment type="caution">
    <text evidence="2">The sequence shown here is derived from an EMBL/GenBank/DDBJ whole genome shotgun (WGS) entry which is preliminary data.</text>
</comment>
<evidence type="ECO:0000256" key="1">
    <source>
        <dbReference type="SAM" id="MobiDB-lite"/>
    </source>
</evidence>
<dbReference type="AlphaFoldDB" id="A0AAN6N0P5"/>
<evidence type="ECO:0000313" key="3">
    <source>
        <dbReference type="Proteomes" id="UP001303473"/>
    </source>
</evidence>
<dbReference type="Proteomes" id="UP001303473">
    <property type="component" value="Unassembled WGS sequence"/>
</dbReference>
<gene>
    <name evidence="2" type="ORF">QBC46DRAFT_422790</name>
</gene>
<feature type="region of interest" description="Disordered" evidence="1">
    <location>
        <begin position="98"/>
        <end position="161"/>
    </location>
</feature>
<reference evidence="3" key="1">
    <citation type="journal article" date="2023" name="Mol. Phylogenet. Evol.">
        <title>Genome-scale phylogeny and comparative genomics of the fungal order Sordariales.</title>
        <authorList>
            <person name="Hensen N."/>
            <person name="Bonometti L."/>
            <person name="Westerberg I."/>
            <person name="Brannstrom I.O."/>
            <person name="Guillou S."/>
            <person name="Cros-Aarteil S."/>
            <person name="Calhoun S."/>
            <person name="Haridas S."/>
            <person name="Kuo A."/>
            <person name="Mondo S."/>
            <person name="Pangilinan J."/>
            <person name="Riley R."/>
            <person name="LaButti K."/>
            <person name="Andreopoulos B."/>
            <person name="Lipzen A."/>
            <person name="Chen C."/>
            <person name="Yan M."/>
            <person name="Daum C."/>
            <person name="Ng V."/>
            <person name="Clum A."/>
            <person name="Steindorff A."/>
            <person name="Ohm R.A."/>
            <person name="Martin F."/>
            <person name="Silar P."/>
            <person name="Natvig D.O."/>
            <person name="Lalanne C."/>
            <person name="Gautier V."/>
            <person name="Ament-Velasquez S.L."/>
            <person name="Kruys A."/>
            <person name="Hutchinson M.I."/>
            <person name="Powell A.J."/>
            <person name="Barry K."/>
            <person name="Miller A.N."/>
            <person name="Grigoriev I.V."/>
            <person name="Debuchy R."/>
            <person name="Gladieux P."/>
            <person name="Hiltunen Thoren M."/>
            <person name="Johannesson H."/>
        </authorList>
    </citation>
    <scope>NUCLEOTIDE SEQUENCE [LARGE SCALE GENOMIC DNA]</scope>
    <source>
        <strain evidence="3">CBS 340.73</strain>
    </source>
</reference>
<sequence>MSATVHEERIRAMSADEMKTLLCQIYDSNAIPDLVPELPEQKTENNEPSLVTKSEPDFKFTTIRPATPGKTPNLVGRNWSVGQSAADPIVLDLDDEMELDDTEEEEEQEEEEDRVFVGPSDAVESDTETISNFRKHAEAGDTDDDEWTLRSPPPTPPLSEVETRQLPYGAVIWNLSAPSRTDGPLNWGLRPPYTHHEAKFAKGLSPWKDDSSIIFGTDGRIYRCIKPNFTYKARHMAMNGGMAHPGANKLLSFVDSLPTLDEITFLERRKRARYASQGIRFAPRTQNSERLGTGRKDGNRDLAEENHTPPLSRRRHNGAISKQERAVPCPHSDQTNNTEAVEVWGCCGQRIKDDSEYCWAVR</sequence>
<organism evidence="2 3">
    <name type="scientific">Diplogelasinospora grovesii</name>
    <dbReference type="NCBI Taxonomy" id="303347"/>
    <lineage>
        <taxon>Eukaryota</taxon>
        <taxon>Fungi</taxon>
        <taxon>Dikarya</taxon>
        <taxon>Ascomycota</taxon>
        <taxon>Pezizomycotina</taxon>
        <taxon>Sordariomycetes</taxon>
        <taxon>Sordariomycetidae</taxon>
        <taxon>Sordariales</taxon>
        <taxon>Diplogelasinosporaceae</taxon>
        <taxon>Diplogelasinospora</taxon>
    </lineage>
</organism>
<evidence type="ECO:0000313" key="2">
    <source>
        <dbReference type="EMBL" id="KAK3935352.1"/>
    </source>
</evidence>
<accession>A0AAN6N0P5</accession>
<keyword evidence="3" id="KW-1185">Reference proteome</keyword>
<feature type="region of interest" description="Disordered" evidence="1">
    <location>
        <begin position="37"/>
        <end position="79"/>
    </location>
</feature>
<protein>
    <submittedName>
        <fullName evidence="2">Uncharacterized protein</fullName>
    </submittedName>
</protein>
<dbReference type="EMBL" id="MU853927">
    <property type="protein sequence ID" value="KAK3935352.1"/>
    <property type="molecule type" value="Genomic_DNA"/>
</dbReference>
<proteinExistence type="predicted"/>
<name>A0AAN6N0P5_9PEZI</name>
<feature type="region of interest" description="Disordered" evidence="1">
    <location>
        <begin position="283"/>
        <end position="335"/>
    </location>
</feature>
<feature type="compositionally biased region" description="Acidic residues" evidence="1">
    <location>
        <begin position="98"/>
        <end position="113"/>
    </location>
</feature>